<name>A0A8G2CBH4_9BACT</name>
<evidence type="ECO:0000313" key="3">
    <source>
        <dbReference type="Proteomes" id="UP000184001"/>
    </source>
</evidence>
<evidence type="ECO:0000256" key="1">
    <source>
        <dbReference type="SAM" id="Phobius"/>
    </source>
</evidence>
<dbReference type="Proteomes" id="UP000184001">
    <property type="component" value="Unassembled WGS sequence"/>
</dbReference>
<keyword evidence="1" id="KW-0812">Transmembrane</keyword>
<feature type="transmembrane region" description="Helical" evidence="1">
    <location>
        <begin position="16"/>
        <end position="38"/>
    </location>
</feature>
<evidence type="ECO:0000313" key="2">
    <source>
        <dbReference type="EMBL" id="SHJ56013.1"/>
    </source>
</evidence>
<dbReference type="AlphaFoldDB" id="A0A8G2CBH4"/>
<dbReference type="RefSeq" id="WP_143154848.1">
    <property type="nucleotide sequence ID" value="NZ_CP192219.1"/>
</dbReference>
<keyword evidence="1" id="KW-0472">Membrane</keyword>
<feature type="transmembrane region" description="Helical" evidence="1">
    <location>
        <begin position="135"/>
        <end position="154"/>
    </location>
</feature>
<dbReference type="EMBL" id="FQZR01000007">
    <property type="protein sequence ID" value="SHJ56013.1"/>
    <property type="molecule type" value="Genomic_DNA"/>
</dbReference>
<proteinExistence type="predicted"/>
<sequence>MKVTLLKWSRFLHKWLGIYIAIFTILWVFELIILPSLYSVKPVVDSSNPSATSLSIQQVADRIASGAYGSPEHMELRYQPERQHYIVADNSTFTLLTINAMNGQVISQKLDYDALLMKKTGLGWLNETLGEFLKIPFQIFFVILSITGLHLILFPHIKKKKAPEGLLALAPGQKFLFKSTSSTEDMAKTASIGLLPGVQATLLYIPRRGPVVISARNTRIAVARSVANSFIIAPVEA</sequence>
<reference evidence="2 3" key="1">
    <citation type="submission" date="2016-11" db="EMBL/GenBank/DDBJ databases">
        <authorList>
            <person name="Varghese N."/>
            <person name="Submissions S."/>
        </authorList>
    </citation>
    <scope>NUCLEOTIDE SEQUENCE [LARGE SCALE GENOMIC DNA]</scope>
    <source>
        <strain evidence="2 3">DSM 17919</strain>
    </source>
</reference>
<organism evidence="2 3">
    <name type="scientific">Halodesulfovibrio aestuarii</name>
    <dbReference type="NCBI Taxonomy" id="126333"/>
    <lineage>
        <taxon>Bacteria</taxon>
        <taxon>Pseudomonadati</taxon>
        <taxon>Thermodesulfobacteriota</taxon>
        <taxon>Desulfovibrionia</taxon>
        <taxon>Desulfovibrionales</taxon>
        <taxon>Desulfovibrionaceae</taxon>
        <taxon>Halodesulfovibrio</taxon>
    </lineage>
</organism>
<accession>A0A8G2CBH4</accession>
<comment type="caution">
    <text evidence="2">The sequence shown here is derived from an EMBL/GenBank/DDBJ whole genome shotgun (WGS) entry which is preliminary data.</text>
</comment>
<protein>
    <submittedName>
        <fullName evidence="2">Uncharacterized protein</fullName>
    </submittedName>
</protein>
<gene>
    <name evidence="2" type="ORF">SAMN05660830_02722</name>
</gene>
<keyword evidence="1" id="KW-1133">Transmembrane helix</keyword>